<evidence type="ECO:0000313" key="14">
    <source>
        <dbReference type="EMBL" id="KAH3856912.1"/>
    </source>
</evidence>
<dbReference type="InterPro" id="IPR049043">
    <property type="entry name" value="WHD_RIOX1"/>
</dbReference>
<evidence type="ECO:0000256" key="3">
    <source>
        <dbReference type="ARBA" id="ARBA00022491"/>
    </source>
</evidence>
<dbReference type="GO" id="GO:0051864">
    <property type="term" value="F:histone H3K36 demethylase activity"/>
    <property type="evidence" value="ECO:0007669"/>
    <property type="project" value="TreeGrafter"/>
</dbReference>
<dbReference type="Pfam" id="PF21233">
    <property type="entry name" value="WHD_RIOX1"/>
    <property type="match status" value="1"/>
</dbReference>
<keyword evidence="7 12" id="KW-0560">Oxidoreductase</keyword>
<reference evidence="14" key="1">
    <citation type="journal article" date="2019" name="bioRxiv">
        <title>The Genome of the Zebra Mussel, Dreissena polymorpha: A Resource for Invasive Species Research.</title>
        <authorList>
            <person name="McCartney M.A."/>
            <person name="Auch B."/>
            <person name="Kono T."/>
            <person name="Mallez S."/>
            <person name="Zhang Y."/>
            <person name="Obille A."/>
            <person name="Becker A."/>
            <person name="Abrahante J.E."/>
            <person name="Garbe J."/>
            <person name="Badalamenti J.P."/>
            <person name="Herman A."/>
            <person name="Mangelson H."/>
            <person name="Liachko I."/>
            <person name="Sullivan S."/>
            <person name="Sone E.D."/>
            <person name="Koren S."/>
            <person name="Silverstein K.A.T."/>
            <person name="Beckman K.B."/>
            <person name="Gohl D.M."/>
        </authorList>
    </citation>
    <scope>NUCLEOTIDE SEQUENCE</scope>
    <source>
        <strain evidence="14">Duluth1</strain>
        <tissue evidence="14">Whole animal</tissue>
    </source>
</reference>
<evidence type="ECO:0000256" key="7">
    <source>
        <dbReference type="ARBA" id="ARBA00023002"/>
    </source>
</evidence>
<keyword evidence="4 12" id="KW-0479">Metal-binding</keyword>
<dbReference type="Gene3D" id="3.90.930.40">
    <property type="match status" value="1"/>
</dbReference>
<dbReference type="PANTHER" id="PTHR13096">
    <property type="entry name" value="MINA53 MYC INDUCED NUCLEAR ANTIGEN"/>
    <property type="match status" value="1"/>
</dbReference>
<evidence type="ECO:0000256" key="6">
    <source>
        <dbReference type="ARBA" id="ARBA00022964"/>
    </source>
</evidence>
<organism evidence="14 15">
    <name type="scientific">Dreissena polymorpha</name>
    <name type="common">Zebra mussel</name>
    <name type="synonym">Mytilus polymorpha</name>
    <dbReference type="NCBI Taxonomy" id="45954"/>
    <lineage>
        <taxon>Eukaryota</taxon>
        <taxon>Metazoa</taxon>
        <taxon>Spiralia</taxon>
        <taxon>Lophotrochozoa</taxon>
        <taxon>Mollusca</taxon>
        <taxon>Bivalvia</taxon>
        <taxon>Autobranchia</taxon>
        <taxon>Heteroconchia</taxon>
        <taxon>Euheterodonta</taxon>
        <taxon>Imparidentia</taxon>
        <taxon>Neoheterodontei</taxon>
        <taxon>Myida</taxon>
        <taxon>Dreissenoidea</taxon>
        <taxon>Dreissenidae</taxon>
        <taxon>Dreissena</taxon>
    </lineage>
</organism>
<dbReference type="InterPro" id="IPR003347">
    <property type="entry name" value="JmjC_dom"/>
</dbReference>
<dbReference type="GO" id="GO:0032453">
    <property type="term" value="F:histone H3K4 demethylase activity"/>
    <property type="evidence" value="ECO:0007669"/>
    <property type="project" value="TreeGrafter"/>
</dbReference>
<keyword evidence="10 12" id="KW-0804">Transcription</keyword>
<evidence type="ECO:0000256" key="11">
    <source>
        <dbReference type="ARBA" id="ARBA00023242"/>
    </source>
</evidence>
<dbReference type="Pfam" id="PF08007">
    <property type="entry name" value="JmjC_2"/>
    <property type="match status" value="1"/>
</dbReference>
<keyword evidence="15" id="KW-1185">Reference proteome</keyword>
<dbReference type="InterPro" id="IPR039994">
    <property type="entry name" value="NO66-like"/>
</dbReference>
<comment type="subcellular location">
    <subcellularLocation>
        <location evidence="1 12">Nucleus</location>
    </subcellularLocation>
</comment>
<evidence type="ECO:0000256" key="9">
    <source>
        <dbReference type="ARBA" id="ARBA00023015"/>
    </source>
</evidence>
<keyword evidence="9 12" id="KW-0805">Transcription regulation</keyword>
<dbReference type="EC" id="1.14.11.-" evidence="12"/>
<evidence type="ECO:0000313" key="15">
    <source>
        <dbReference type="Proteomes" id="UP000828390"/>
    </source>
</evidence>
<evidence type="ECO:0000256" key="12">
    <source>
        <dbReference type="RuleBase" id="RU366061"/>
    </source>
</evidence>
<evidence type="ECO:0000256" key="1">
    <source>
        <dbReference type="ARBA" id="ARBA00004123"/>
    </source>
</evidence>
<dbReference type="GO" id="GO:0005506">
    <property type="term" value="F:iron ion binding"/>
    <property type="evidence" value="ECO:0007669"/>
    <property type="project" value="UniProtKB-UniRule"/>
</dbReference>
<evidence type="ECO:0000256" key="8">
    <source>
        <dbReference type="ARBA" id="ARBA00023004"/>
    </source>
</evidence>
<keyword evidence="6 12" id="KW-0223">Dioxygenase</keyword>
<dbReference type="AlphaFoldDB" id="A0A9D4LE17"/>
<protein>
    <recommendedName>
        <fullName evidence="12">Bifunctional lysine-specific demethylase and histidyl-hydroxylase</fullName>
        <ecNumber evidence="12">1.14.11.-</ecNumber>
    </recommendedName>
</protein>
<comment type="similarity">
    <text evidence="2">Belongs to the ROX family. NO66 subfamily.</text>
</comment>
<comment type="function">
    <text evidence="12">Oxygenase that can act as both a histone lysine demethylase and a ribosomal histidine hydroxylase.</text>
</comment>
<dbReference type="Proteomes" id="UP000828390">
    <property type="component" value="Unassembled WGS sequence"/>
</dbReference>
<dbReference type="Gene3D" id="1.10.10.1500">
    <property type="entry name" value="JmjC domain-containing ribosomal oxygenase (ROX), dimer domain"/>
    <property type="match status" value="1"/>
</dbReference>
<proteinExistence type="inferred from homology"/>
<comment type="caution">
    <text evidence="14">The sequence shown here is derived from an EMBL/GenBank/DDBJ whole genome shotgun (WGS) entry which is preliminary data.</text>
</comment>
<name>A0A9D4LE17_DREPO</name>
<dbReference type="FunFam" id="1.10.10.1500:FF:000001">
    <property type="entry name" value="ribosomal oxygenase 1 isoform X1"/>
    <property type="match status" value="1"/>
</dbReference>
<dbReference type="Gene3D" id="2.60.120.650">
    <property type="entry name" value="Cupin"/>
    <property type="match status" value="1"/>
</dbReference>
<gene>
    <name evidence="14" type="ORF">DPMN_099507</name>
</gene>
<dbReference type="PANTHER" id="PTHR13096:SF8">
    <property type="entry name" value="RIBOSOMAL OXYGENASE 1"/>
    <property type="match status" value="1"/>
</dbReference>
<evidence type="ECO:0000256" key="4">
    <source>
        <dbReference type="ARBA" id="ARBA00022723"/>
    </source>
</evidence>
<keyword evidence="3" id="KW-0678">Repressor</keyword>
<dbReference type="GO" id="GO:0005730">
    <property type="term" value="C:nucleolus"/>
    <property type="evidence" value="ECO:0007669"/>
    <property type="project" value="TreeGrafter"/>
</dbReference>
<reference evidence="14" key="2">
    <citation type="submission" date="2020-11" db="EMBL/GenBank/DDBJ databases">
        <authorList>
            <person name="McCartney M.A."/>
            <person name="Auch B."/>
            <person name="Kono T."/>
            <person name="Mallez S."/>
            <person name="Becker A."/>
            <person name="Gohl D.M."/>
            <person name="Silverstein K.A.T."/>
            <person name="Koren S."/>
            <person name="Bechman K.B."/>
            <person name="Herman A."/>
            <person name="Abrahante J.E."/>
            <person name="Garbe J."/>
        </authorList>
    </citation>
    <scope>NUCLEOTIDE SEQUENCE</scope>
    <source>
        <strain evidence="14">Duluth1</strain>
        <tissue evidence="14">Whole animal</tissue>
    </source>
</reference>
<dbReference type="SUPFAM" id="SSF51197">
    <property type="entry name" value="Clavaminate synthase-like"/>
    <property type="match status" value="1"/>
</dbReference>
<comment type="cofactor">
    <cofactor evidence="12">
        <name>Fe(2+)</name>
        <dbReference type="ChEBI" id="CHEBI:29033"/>
    </cofactor>
    <text evidence="12">Binds 1 Fe(2+) ion per subunit.</text>
</comment>
<feature type="domain" description="JmjC" evidence="13">
    <location>
        <begin position="1"/>
        <end position="71"/>
    </location>
</feature>
<evidence type="ECO:0000256" key="5">
    <source>
        <dbReference type="ARBA" id="ARBA00022853"/>
    </source>
</evidence>
<keyword evidence="11 12" id="KW-0539">Nucleus</keyword>
<evidence type="ECO:0000256" key="2">
    <source>
        <dbReference type="ARBA" id="ARBA00010309"/>
    </source>
</evidence>
<evidence type="ECO:0000256" key="10">
    <source>
        <dbReference type="ARBA" id="ARBA00023163"/>
    </source>
</evidence>
<accession>A0A9D4LE17</accession>
<dbReference type="FunFam" id="3.90.930.40:FF:000001">
    <property type="entry name" value="ribosomal oxygenase 1 isoform X1"/>
    <property type="match status" value="1"/>
</dbReference>
<keyword evidence="8 12" id="KW-0408">Iron</keyword>
<dbReference type="EMBL" id="JAIWYP010000003">
    <property type="protein sequence ID" value="KAH3856912.1"/>
    <property type="molecule type" value="Genomic_DNA"/>
</dbReference>
<keyword evidence="5" id="KW-0156">Chromatin regulator</keyword>
<evidence type="ECO:0000259" key="13">
    <source>
        <dbReference type="PROSITE" id="PS51184"/>
    </source>
</evidence>
<dbReference type="PROSITE" id="PS51184">
    <property type="entry name" value="JMJC"/>
    <property type="match status" value="1"/>
</dbReference>
<sequence>MSAQANLGRHFPLIGPPVLDVTLEAGDLLYFPRGIIHQANSLEDAHSLHITVSCYQRNTWGDLLHKLVPRALDIAIEEDVMFRQGLPVDYLNYMGLANSDVDSQQRTVFLGRTMALMRRLMEQYLPTDAACDQLGKQFMHDSLPPFLTEGEKSCSIHGHGERWDPAGNAVRDHTEMEPDTMVKLIRKGCLRLITEDDVVRVYHNIENARVYHGREPQYIEISAELAPAVELLLHSYPEYVAVDSLPAETVEERLEIATILYDKGLLVTGEPLQNVHVDDTSSDEGEEEGDS</sequence>